<comment type="caution">
    <text evidence="2">The sequence shown here is derived from an EMBL/GenBank/DDBJ whole genome shotgun (WGS) entry which is preliminary data.</text>
</comment>
<accession>A0A1G2LNV1</accession>
<dbReference type="AlphaFoldDB" id="A0A1G2LNV1"/>
<evidence type="ECO:0000313" key="3">
    <source>
        <dbReference type="Proteomes" id="UP000177171"/>
    </source>
</evidence>
<dbReference type="Proteomes" id="UP000177171">
    <property type="component" value="Unassembled WGS sequence"/>
</dbReference>
<gene>
    <name evidence="2" type="ORF">A3G49_02460</name>
</gene>
<protein>
    <recommendedName>
        <fullName evidence="4">Antitoxin</fullName>
    </recommendedName>
</protein>
<reference evidence="2 3" key="1">
    <citation type="journal article" date="2016" name="Nat. Commun.">
        <title>Thousands of microbial genomes shed light on interconnected biogeochemical processes in an aquifer system.</title>
        <authorList>
            <person name="Anantharaman K."/>
            <person name="Brown C.T."/>
            <person name="Hug L.A."/>
            <person name="Sharon I."/>
            <person name="Castelle C.J."/>
            <person name="Probst A.J."/>
            <person name="Thomas B.C."/>
            <person name="Singh A."/>
            <person name="Wilkins M.J."/>
            <person name="Karaoz U."/>
            <person name="Brodie E.L."/>
            <person name="Williams K.H."/>
            <person name="Hubbard S.S."/>
            <person name="Banfield J.F."/>
        </authorList>
    </citation>
    <scope>NUCLEOTIDE SEQUENCE [LARGE SCALE GENOMIC DNA]</scope>
</reference>
<evidence type="ECO:0008006" key="4">
    <source>
        <dbReference type="Google" id="ProtNLM"/>
    </source>
</evidence>
<name>A0A1G2LNV1_9BACT</name>
<proteinExistence type="inferred from homology"/>
<sequence length="87" mass="9784">MVKIISLDKIENNLTGFFGGLQRNSYVVVKKNGKTIAGIINAEEMEDFLDARDLSLQKQIRRSYREFKGGKAKPARILLQKITATGK</sequence>
<dbReference type="EMBL" id="MHQY01000033">
    <property type="protein sequence ID" value="OHA13204.1"/>
    <property type="molecule type" value="Genomic_DNA"/>
</dbReference>
<dbReference type="SUPFAM" id="SSF143120">
    <property type="entry name" value="YefM-like"/>
    <property type="match status" value="1"/>
</dbReference>
<evidence type="ECO:0000256" key="1">
    <source>
        <dbReference type="ARBA" id="ARBA00009981"/>
    </source>
</evidence>
<evidence type="ECO:0000313" key="2">
    <source>
        <dbReference type="EMBL" id="OHA13204.1"/>
    </source>
</evidence>
<dbReference type="InterPro" id="IPR036165">
    <property type="entry name" value="YefM-like_sf"/>
</dbReference>
<organism evidence="2 3">
    <name type="scientific">Candidatus Sungbacteria bacterium RIFCSPLOWO2_12_FULL_41_11</name>
    <dbReference type="NCBI Taxonomy" id="1802286"/>
    <lineage>
        <taxon>Bacteria</taxon>
        <taxon>Candidatus Sungiibacteriota</taxon>
    </lineage>
</organism>
<comment type="similarity">
    <text evidence="1">Belongs to the phD/YefM antitoxin family.</text>
</comment>